<reference evidence="2 3" key="1">
    <citation type="submission" date="2019-09" db="EMBL/GenBank/DDBJ databases">
        <title>Genome sequencing of Ng87 strain.</title>
        <authorList>
            <person name="Karasev E.S."/>
            <person name="Andronov E."/>
        </authorList>
    </citation>
    <scope>NUCLEOTIDE SEQUENCE [LARGE SCALE GENOMIC DNA]</scope>
    <source>
        <strain evidence="2 3">Ng87</strain>
    </source>
</reference>
<dbReference type="AlphaFoldDB" id="A0A6A1TPT6"/>
<accession>A0A6A1TPT6</accession>
<sequence length="219" mass="24410">MTAYFQTYIETAKAIVLERGLEWNLNYDEEGRVTKDTRWNLTALVGLLPPPTIWLGRVGVEANSFAALNEIRSSRDLDPLLACVMSEPWLDLYKAVVIHQLCVKKNKPMSGLKMSMPVRQLAAVAGATPPWRITPELVRDAYNSALADNTSGKVAMDFKMMIANVLDGQNLCTIPNLARFCTPSSTVKAKEAQQRVDSLRSRQNTKGSLRRELLVSTQN</sequence>
<dbReference type="RefSeq" id="WP_151042338.1">
    <property type="nucleotide sequence ID" value="NZ_VZUL01000002.1"/>
</dbReference>
<feature type="region of interest" description="Disordered" evidence="1">
    <location>
        <begin position="192"/>
        <end position="219"/>
    </location>
</feature>
<comment type="caution">
    <text evidence="2">The sequence shown here is derived from an EMBL/GenBank/DDBJ whole genome shotgun (WGS) entry which is preliminary data.</text>
</comment>
<evidence type="ECO:0000313" key="3">
    <source>
        <dbReference type="Proteomes" id="UP000386575"/>
    </source>
</evidence>
<organism evidence="2 3">
    <name type="scientific">Neorhizobium galegae</name>
    <name type="common">Rhizobium galegae</name>
    <dbReference type="NCBI Taxonomy" id="399"/>
    <lineage>
        <taxon>Bacteria</taxon>
        <taxon>Pseudomonadati</taxon>
        <taxon>Pseudomonadota</taxon>
        <taxon>Alphaproteobacteria</taxon>
        <taxon>Hyphomicrobiales</taxon>
        <taxon>Rhizobiaceae</taxon>
        <taxon>Rhizobium/Agrobacterium group</taxon>
        <taxon>Neorhizobium</taxon>
    </lineage>
</organism>
<evidence type="ECO:0000313" key="2">
    <source>
        <dbReference type="EMBL" id="KAB1086801.1"/>
    </source>
</evidence>
<name>A0A6A1TPT6_NEOGA</name>
<proteinExistence type="predicted"/>
<protein>
    <submittedName>
        <fullName evidence="2">Uncharacterized protein</fullName>
    </submittedName>
</protein>
<evidence type="ECO:0000256" key="1">
    <source>
        <dbReference type="SAM" id="MobiDB-lite"/>
    </source>
</evidence>
<gene>
    <name evidence="2" type="ORF">F4V91_10415</name>
</gene>
<dbReference type="Proteomes" id="UP000386575">
    <property type="component" value="Unassembled WGS sequence"/>
</dbReference>
<dbReference type="EMBL" id="VZUL01000002">
    <property type="protein sequence ID" value="KAB1086801.1"/>
    <property type="molecule type" value="Genomic_DNA"/>
</dbReference>